<sequence>MDHSFGILSKIYMQQLMSSYCTQSIIMMLVTESHYHC</sequence>
<evidence type="ECO:0000313" key="1">
    <source>
        <dbReference type="EMBL" id="JAH17719.1"/>
    </source>
</evidence>
<reference evidence="1" key="1">
    <citation type="submission" date="2014-11" db="EMBL/GenBank/DDBJ databases">
        <authorList>
            <person name="Amaro Gonzalez C."/>
        </authorList>
    </citation>
    <scope>NUCLEOTIDE SEQUENCE</scope>
</reference>
<name>A0A0E9QLK5_ANGAN</name>
<accession>A0A0E9QLK5</accession>
<dbReference type="EMBL" id="GBXM01090858">
    <property type="protein sequence ID" value="JAH17719.1"/>
    <property type="molecule type" value="Transcribed_RNA"/>
</dbReference>
<organism evidence="1">
    <name type="scientific">Anguilla anguilla</name>
    <name type="common">European freshwater eel</name>
    <name type="synonym">Muraena anguilla</name>
    <dbReference type="NCBI Taxonomy" id="7936"/>
    <lineage>
        <taxon>Eukaryota</taxon>
        <taxon>Metazoa</taxon>
        <taxon>Chordata</taxon>
        <taxon>Craniata</taxon>
        <taxon>Vertebrata</taxon>
        <taxon>Euteleostomi</taxon>
        <taxon>Actinopterygii</taxon>
        <taxon>Neopterygii</taxon>
        <taxon>Teleostei</taxon>
        <taxon>Anguilliformes</taxon>
        <taxon>Anguillidae</taxon>
        <taxon>Anguilla</taxon>
    </lineage>
</organism>
<proteinExistence type="predicted"/>
<reference evidence="1" key="2">
    <citation type="journal article" date="2015" name="Fish Shellfish Immunol.">
        <title>Early steps in the European eel (Anguilla anguilla)-Vibrio vulnificus interaction in the gills: Role of the RtxA13 toxin.</title>
        <authorList>
            <person name="Callol A."/>
            <person name="Pajuelo D."/>
            <person name="Ebbesson L."/>
            <person name="Teles M."/>
            <person name="MacKenzie S."/>
            <person name="Amaro C."/>
        </authorList>
    </citation>
    <scope>NUCLEOTIDE SEQUENCE</scope>
</reference>
<dbReference type="AlphaFoldDB" id="A0A0E9QLK5"/>
<protein>
    <submittedName>
        <fullName evidence="1">Uncharacterized protein</fullName>
    </submittedName>
</protein>